<feature type="domain" description="BON" evidence="2">
    <location>
        <begin position="32"/>
        <end position="102"/>
    </location>
</feature>
<name>A0A7Y9QXR3_9BURK</name>
<evidence type="ECO:0000313" key="4">
    <source>
        <dbReference type="Proteomes" id="UP000518288"/>
    </source>
</evidence>
<dbReference type="PANTHER" id="PTHR34606">
    <property type="entry name" value="BON DOMAIN-CONTAINING PROTEIN"/>
    <property type="match status" value="1"/>
</dbReference>
<reference evidence="3 4" key="1">
    <citation type="submission" date="2020-07" db="EMBL/GenBank/DDBJ databases">
        <title>Genomic Encyclopedia of Archaeal and Bacterial Type Strains, Phase II (KMG-II): from individual species to whole genera.</title>
        <authorList>
            <person name="Goeker M."/>
        </authorList>
    </citation>
    <scope>NUCLEOTIDE SEQUENCE [LARGE SCALE GENOMIC DNA]</scope>
    <source>
        <strain evidence="3 4">DSM 21226</strain>
    </source>
</reference>
<sequence>MTPRFPRLLLAAALLTGFAAAHAGTATGATPADVALATRVQTALQQARPFQTQATDVTVAAANGQVQLSGFVGYTSDELPARTIAAAVPGVQSVTSTLRAWSTATDPSLGLPARSTGTGLSSTVNASDAALAAQVKTALQDRGADVDVTAANGQVQLSGFVGYSTDEAPALAAAAAVPGVRAVTSNLHAWSTASDPRFGLPPVVATRTVAAAPAMSPSDAALAAQVKAALLQAAPFQDQDVELVVTARDGQVNLSGWINLDTDELSARTIATRVAGVKSVTSQLHAWAT</sequence>
<accession>A0A7Y9QXR3</accession>
<feature type="signal peptide" evidence="1">
    <location>
        <begin position="1"/>
        <end position="23"/>
    </location>
</feature>
<feature type="chain" id="PRO_5031418364" evidence="1">
    <location>
        <begin position="24"/>
        <end position="289"/>
    </location>
</feature>
<evidence type="ECO:0000313" key="3">
    <source>
        <dbReference type="EMBL" id="NYG32866.1"/>
    </source>
</evidence>
<organism evidence="3 4">
    <name type="scientific">Sphaerotilus montanus</name>
    <dbReference type="NCBI Taxonomy" id="522889"/>
    <lineage>
        <taxon>Bacteria</taxon>
        <taxon>Pseudomonadati</taxon>
        <taxon>Pseudomonadota</taxon>
        <taxon>Betaproteobacteria</taxon>
        <taxon>Burkholderiales</taxon>
        <taxon>Sphaerotilaceae</taxon>
        <taxon>Sphaerotilus</taxon>
    </lineage>
</organism>
<gene>
    <name evidence="3" type="ORF">BDD16_001852</name>
</gene>
<dbReference type="InterPro" id="IPR051686">
    <property type="entry name" value="Lipoprotein_DolP"/>
</dbReference>
<dbReference type="Pfam" id="PF04972">
    <property type="entry name" value="BON"/>
    <property type="match status" value="3"/>
</dbReference>
<keyword evidence="4" id="KW-1185">Reference proteome</keyword>
<dbReference type="InterPro" id="IPR014004">
    <property type="entry name" value="Transpt-assoc_nodulatn_dom_bac"/>
</dbReference>
<dbReference type="InterPro" id="IPR007055">
    <property type="entry name" value="BON_dom"/>
</dbReference>
<feature type="domain" description="BON" evidence="2">
    <location>
        <begin position="121"/>
        <end position="191"/>
    </location>
</feature>
<evidence type="ECO:0000256" key="1">
    <source>
        <dbReference type="SAM" id="SignalP"/>
    </source>
</evidence>
<evidence type="ECO:0000259" key="2">
    <source>
        <dbReference type="PROSITE" id="PS50914"/>
    </source>
</evidence>
<dbReference type="Gene3D" id="3.30.1340.30">
    <property type="match status" value="3"/>
</dbReference>
<dbReference type="EMBL" id="JACCFH010000001">
    <property type="protein sequence ID" value="NYG32866.1"/>
    <property type="molecule type" value="Genomic_DNA"/>
</dbReference>
<proteinExistence type="predicted"/>
<dbReference type="PANTHER" id="PTHR34606:SF15">
    <property type="entry name" value="BON DOMAIN-CONTAINING PROTEIN"/>
    <property type="match status" value="1"/>
</dbReference>
<feature type="domain" description="BON" evidence="2">
    <location>
        <begin position="218"/>
        <end position="288"/>
    </location>
</feature>
<dbReference type="AlphaFoldDB" id="A0A7Y9QXR3"/>
<dbReference type="Proteomes" id="UP000518288">
    <property type="component" value="Unassembled WGS sequence"/>
</dbReference>
<dbReference type="SMART" id="SM00749">
    <property type="entry name" value="BON"/>
    <property type="match status" value="3"/>
</dbReference>
<dbReference type="PROSITE" id="PS50914">
    <property type="entry name" value="BON"/>
    <property type="match status" value="3"/>
</dbReference>
<protein>
    <submittedName>
        <fullName evidence="3">Osmotically-inducible protein OsmY</fullName>
    </submittedName>
</protein>
<comment type="caution">
    <text evidence="3">The sequence shown here is derived from an EMBL/GenBank/DDBJ whole genome shotgun (WGS) entry which is preliminary data.</text>
</comment>
<keyword evidence="1" id="KW-0732">Signal</keyword>
<dbReference type="RefSeq" id="WP_179633700.1">
    <property type="nucleotide sequence ID" value="NZ_JACCFH010000001.1"/>
</dbReference>